<evidence type="ECO:0000313" key="3">
    <source>
        <dbReference type="Proteomes" id="UP000494363"/>
    </source>
</evidence>
<keyword evidence="3" id="KW-1185">Reference proteome</keyword>
<sequence>MKLGVTYTPLAVQPSIQPAATPAATPAVSTEPTGGKHRLRRRGASAEQRVATGNLQKLLKVVRGKPQRNNKKSSARQRLRARGAHALADGDENEEPDYAEAQSEGEAALHASRVGAGQGAGGQQGSGSQQQQQEQRERQAPLMALELSRKRRAQARPGMPFNAGRPRSAAAAQPQATLDIASARAKLLALLDASLRTRTEKPLIHEATRVLADCLQARVRGTSPQQVASTLARIREILVKASGASQSAPRAPDSFSDAQQCLHLLAPLVLLSLHRPRLPASIGRSRAISHALSRQRRGRERQEEIRS</sequence>
<evidence type="ECO:0000256" key="1">
    <source>
        <dbReference type="SAM" id="MobiDB-lite"/>
    </source>
</evidence>
<proteinExistence type="predicted"/>
<organism evidence="2 3">
    <name type="scientific">Paraburkholderia humisilvae</name>
    <dbReference type="NCBI Taxonomy" id="627669"/>
    <lineage>
        <taxon>Bacteria</taxon>
        <taxon>Pseudomonadati</taxon>
        <taxon>Pseudomonadota</taxon>
        <taxon>Betaproteobacteria</taxon>
        <taxon>Burkholderiales</taxon>
        <taxon>Burkholderiaceae</taxon>
        <taxon>Paraburkholderia</taxon>
    </lineage>
</organism>
<feature type="compositionally biased region" description="Acidic residues" evidence="1">
    <location>
        <begin position="89"/>
        <end position="98"/>
    </location>
</feature>
<reference evidence="2 3" key="1">
    <citation type="submission" date="2020-04" db="EMBL/GenBank/DDBJ databases">
        <authorList>
            <person name="De Canck E."/>
        </authorList>
    </citation>
    <scope>NUCLEOTIDE SEQUENCE [LARGE SCALE GENOMIC DNA]</scope>
    <source>
        <strain evidence="2 3">LMG 29542</strain>
    </source>
</reference>
<feature type="compositionally biased region" description="Basic residues" evidence="1">
    <location>
        <begin position="60"/>
        <end position="83"/>
    </location>
</feature>
<evidence type="ECO:0000313" key="2">
    <source>
        <dbReference type="EMBL" id="CAB3773604.1"/>
    </source>
</evidence>
<name>A0A6J5F549_9BURK</name>
<feature type="compositionally biased region" description="Gly residues" evidence="1">
    <location>
        <begin position="116"/>
        <end position="125"/>
    </location>
</feature>
<feature type="region of interest" description="Disordered" evidence="1">
    <location>
        <begin position="152"/>
        <end position="175"/>
    </location>
</feature>
<protein>
    <submittedName>
        <fullName evidence="2">Uncharacterized protein</fullName>
    </submittedName>
</protein>
<feature type="region of interest" description="Disordered" evidence="1">
    <location>
        <begin position="14"/>
        <end position="139"/>
    </location>
</feature>
<dbReference type="EMBL" id="CADIKH010000080">
    <property type="protein sequence ID" value="CAB3773604.1"/>
    <property type="molecule type" value="Genomic_DNA"/>
</dbReference>
<gene>
    <name evidence="2" type="ORF">LMG29542_07340</name>
</gene>
<feature type="compositionally biased region" description="Low complexity" evidence="1">
    <location>
        <begin position="163"/>
        <end position="175"/>
    </location>
</feature>
<dbReference type="AlphaFoldDB" id="A0A6J5F549"/>
<dbReference type="RefSeq" id="WP_175232643.1">
    <property type="nucleotide sequence ID" value="NZ_CADIKH010000080.1"/>
</dbReference>
<dbReference type="Proteomes" id="UP000494363">
    <property type="component" value="Unassembled WGS sequence"/>
</dbReference>
<accession>A0A6J5F549</accession>
<feature type="compositionally biased region" description="Low complexity" evidence="1">
    <location>
        <begin position="18"/>
        <end position="33"/>
    </location>
</feature>